<dbReference type="eggNOG" id="COG1320">
    <property type="taxonomic scope" value="Bacteria"/>
</dbReference>
<protein>
    <submittedName>
        <fullName evidence="4">Sodium:proton antiporter</fullName>
    </submittedName>
</protein>
<dbReference type="AlphaFoldDB" id="A0A1A3BHC2"/>
<keyword evidence="3" id="KW-1133">Transmembrane helix</keyword>
<comment type="caution">
    <text evidence="4">The sequence shown here is derived from an EMBL/GenBank/DDBJ whole genome shotgun (WGS) entry which is preliminary data.</text>
</comment>
<feature type="transmembrane region" description="Helical" evidence="3">
    <location>
        <begin position="6"/>
        <end position="29"/>
    </location>
</feature>
<evidence type="ECO:0000256" key="3">
    <source>
        <dbReference type="SAM" id="Phobius"/>
    </source>
</evidence>
<organism evidence="4 5">
    <name type="scientific">Mycobacterium asiaticum</name>
    <dbReference type="NCBI Taxonomy" id="1790"/>
    <lineage>
        <taxon>Bacteria</taxon>
        <taxon>Bacillati</taxon>
        <taxon>Actinomycetota</taxon>
        <taxon>Actinomycetes</taxon>
        <taxon>Mycobacteriales</taxon>
        <taxon>Mycobacteriaceae</taxon>
        <taxon>Mycobacterium</taxon>
    </lineage>
</organism>
<name>A0A1A3BHC2_MYCAS</name>
<keyword evidence="3" id="KW-0472">Membrane</keyword>
<evidence type="ECO:0000256" key="2">
    <source>
        <dbReference type="SAM" id="MobiDB-lite"/>
    </source>
</evidence>
<evidence type="ECO:0000256" key="1">
    <source>
        <dbReference type="ARBA" id="ARBA00008404"/>
    </source>
</evidence>
<dbReference type="STRING" id="1790.A5645_07515"/>
<dbReference type="Proteomes" id="UP000093795">
    <property type="component" value="Unassembled WGS sequence"/>
</dbReference>
<feature type="transmembrane region" description="Helical" evidence="3">
    <location>
        <begin position="64"/>
        <end position="87"/>
    </location>
</feature>
<dbReference type="InterPro" id="IPR005133">
    <property type="entry name" value="PhaG_MnhG_YufB"/>
</dbReference>
<dbReference type="PANTHER" id="PTHR34703">
    <property type="entry name" value="ANTIPORTER SUBUNIT MNHG2-RELATED"/>
    <property type="match status" value="1"/>
</dbReference>
<feature type="transmembrane region" description="Helical" evidence="3">
    <location>
        <begin position="41"/>
        <end position="58"/>
    </location>
</feature>
<evidence type="ECO:0000313" key="5">
    <source>
        <dbReference type="Proteomes" id="UP000093795"/>
    </source>
</evidence>
<dbReference type="EMBL" id="LZKQ01000306">
    <property type="protein sequence ID" value="OBI74439.1"/>
    <property type="molecule type" value="Genomic_DNA"/>
</dbReference>
<comment type="similarity">
    <text evidence="1">Belongs to the CPA3 antiporters (TC 2.A.63) subunit G family.</text>
</comment>
<dbReference type="PANTHER" id="PTHR34703:SF1">
    <property type="entry name" value="ANTIPORTER SUBUNIT MNHG2-RELATED"/>
    <property type="match status" value="1"/>
</dbReference>
<dbReference type="Pfam" id="PF03334">
    <property type="entry name" value="PhaG_MnhG_YufB"/>
    <property type="match status" value="1"/>
</dbReference>
<evidence type="ECO:0000313" key="4">
    <source>
        <dbReference type="EMBL" id="OBI74439.1"/>
    </source>
</evidence>
<keyword evidence="3" id="KW-0812">Transmembrane</keyword>
<accession>A0A1A3BHC2</accession>
<feature type="region of interest" description="Disordered" evidence="2">
    <location>
        <begin position="86"/>
        <end position="109"/>
    </location>
</feature>
<dbReference type="RefSeq" id="WP_065123365.1">
    <property type="nucleotide sequence ID" value="NZ_LZKQ01000306.1"/>
</dbReference>
<gene>
    <name evidence="4" type="ORF">A9X01_05570</name>
</gene>
<reference evidence="4 5" key="1">
    <citation type="submission" date="2016-06" db="EMBL/GenBank/DDBJ databases">
        <authorList>
            <person name="Kjaerup R.B."/>
            <person name="Dalgaard T.S."/>
            <person name="Juul-Madsen H.R."/>
        </authorList>
    </citation>
    <scope>NUCLEOTIDE SEQUENCE [LARGE SCALE GENOMIC DNA]</scope>
    <source>
        <strain evidence="4 5">1081914.2</strain>
    </source>
</reference>
<sequence length="109" mass="11257">MISVVLDVLGGLLLVTGLVLFTISVYGVLRLPDTNSQLHAQGLATGPGVIAVLASSIATENATIITFAALGIVFMVLSSPSSGHAIAKSVRRRSGDVRPPDDTAEDSER</sequence>
<dbReference type="OrthoDB" id="4736878at2"/>
<proteinExistence type="inferred from homology"/>
<dbReference type="GO" id="GO:0015385">
    <property type="term" value="F:sodium:proton antiporter activity"/>
    <property type="evidence" value="ECO:0007669"/>
    <property type="project" value="TreeGrafter"/>
</dbReference>